<reference evidence="2 3" key="1">
    <citation type="submission" date="2014-02" db="EMBL/GenBank/DDBJ databases">
        <authorList>
            <person name="Sibley D."/>
            <person name="Venepally P."/>
            <person name="Karamycheva S."/>
            <person name="Hadjithomas M."/>
            <person name="Khan A."/>
            <person name="Brunk B."/>
            <person name="Roos D."/>
            <person name="Caler E."/>
            <person name="Lorenzi H."/>
        </authorList>
    </citation>
    <scope>NUCLEOTIDE SEQUENCE [LARGE SCALE GENOMIC DNA]</scope>
    <source>
        <strain evidence="2 3">GAB2-2007-GAL-DOM2</strain>
    </source>
</reference>
<feature type="compositionally biased region" description="Low complexity" evidence="1">
    <location>
        <begin position="319"/>
        <end position="340"/>
    </location>
</feature>
<feature type="region of interest" description="Disordered" evidence="1">
    <location>
        <begin position="319"/>
        <end position="375"/>
    </location>
</feature>
<name>A0A086KGN3_TOXGO</name>
<evidence type="ECO:0000313" key="3">
    <source>
        <dbReference type="Proteomes" id="UP000028837"/>
    </source>
</evidence>
<feature type="compositionally biased region" description="Pro residues" evidence="1">
    <location>
        <begin position="351"/>
        <end position="369"/>
    </location>
</feature>
<dbReference type="PANTHER" id="PTHR48100">
    <property type="entry name" value="BROAD-SPECIFICITY PHOSPHATASE YOR283W-RELATED"/>
    <property type="match status" value="1"/>
</dbReference>
<proteinExistence type="predicted"/>
<feature type="region of interest" description="Disordered" evidence="1">
    <location>
        <begin position="562"/>
        <end position="583"/>
    </location>
</feature>
<dbReference type="Proteomes" id="UP000028837">
    <property type="component" value="Unassembled WGS sequence"/>
</dbReference>
<gene>
    <name evidence="2" type="ORF">TGDOM2_270980</name>
</gene>
<sequence>MEQQPASSVGGDSLHSPLSPPSPCGGDHGEKAIYLHLIRHAEGTHNRGAKERKPGQSRTSIFRSPEHFDARLSARGRTQCAEAGTQMPATLRKAMAAHLREDESRHHERLEQATPTVDKTSDATDKKTGKTPAKLGEKMEQQTAETAEAEGERERGAVRRSGEDEDREEGRWKVKMERTSVVLCTSTLRRALETGHLVVQKAIEDLRKKTEQTQERPGEVGGFKAEETLESEEASLVRQTIPTFALEDLREWSGGGHICDGRHSTRELRQFCAPRFTNLTFVVDKDEDALPPSMPRESRADVERRCVSFLNFVLSLASQPSPSACASSSSSPSGSASRQSVTTGKCGHSSPPSPPSSPSPPSPSPPSSPSPSSSSPLHVMCVVHSAWTRHLLSVLGLFDPSTRGLRNCEWRSITTSVEKLRSTLRKIACASSSSRLPFSPPSGFPLSLPASSSGASLTLPWVESSPESSDVIGERRTVASLSDFLDAVPENPFSLLIFPPTAAMNALSKDECDACTDPSASSPACLRLALKRAENAILDWCAKYQYVSGVVKKRRTHDGGQAAESACVEDGEEKHTEAGESTLEERRTRLEDVIERMRLLDSEEGRRTEVVTDATVCLRPVNEDTQNGRWEVVAKERVHRQTCLLVVLPRALRTKGDAGDNVEQNEKGNAASAPSAEEGAVNGASPVLESPLRESRDEEEKAERDRDEEIYEICSKILPSTSGVEAVHRLDVLSL</sequence>
<organism evidence="2 3">
    <name type="scientific">Toxoplasma gondii GAB2-2007-GAL-DOM2</name>
    <dbReference type="NCBI Taxonomy" id="1130820"/>
    <lineage>
        <taxon>Eukaryota</taxon>
        <taxon>Sar</taxon>
        <taxon>Alveolata</taxon>
        <taxon>Apicomplexa</taxon>
        <taxon>Conoidasida</taxon>
        <taxon>Coccidia</taxon>
        <taxon>Eucoccidiorida</taxon>
        <taxon>Eimeriorina</taxon>
        <taxon>Sarcocystidae</taxon>
        <taxon>Toxoplasma</taxon>
    </lineage>
</organism>
<dbReference type="EMBL" id="AHZU02000507">
    <property type="protein sequence ID" value="KFG43551.1"/>
    <property type="molecule type" value="Genomic_DNA"/>
</dbReference>
<dbReference type="InterPro" id="IPR029033">
    <property type="entry name" value="His_PPase_superfam"/>
</dbReference>
<feature type="compositionally biased region" description="Basic and acidic residues" evidence="1">
    <location>
        <begin position="27"/>
        <end position="54"/>
    </location>
</feature>
<dbReference type="GO" id="GO:0005737">
    <property type="term" value="C:cytoplasm"/>
    <property type="evidence" value="ECO:0007669"/>
    <property type="project" value="TreeGrafter"/>
</dbReference>
<feature type="compositionally biased region" description="Basic and acidic residues" evidence="1">
    <location>
        <begin position="119"/>
        <end position="128"/>
    </location>
</feature>
<dbReference type="VEuPathDB" id="ToxoDB:TGDOM2_270980"/>
<feature type="compositionally biased region" description="Basic and acidic residues" evidence="1">
    <location>
        <begin position="691"/>
        <end position="707"/>
    </location>
</feature>
<dbReference type="GO" id="GO:0016791">
    <property type="term" value="F:phosphatase activity"/>
    <property type="evidence" value="ECO:0007669"/>
    <property type="project" value="TreeGrafter"/>
</dbReference>
<protein>
    <submittedName>
        <fullName evidence="2">Phosphoglycerate mutase family protein</fullName>
    </submittedName>
</protein>
<feature type="compositionally biased region" description="Basic and acidic residues" evidence="1">
    <location>
        <begin position="100"/>
        <end position="111"/>
    </location>
</feature>
<evidence type="ECO:0000256" key="1">
    <source>
        <dbReference type="SAM" id="MobiDB-lite"/>
    </source>
</evidence>
<dbReference type="OrthoDB" id="332439at2759"/>
<dbReference type="SUPFAM" id="SSF53254">
    <property type="entry name" value="Phosphoglycerate mutase-like"/>
    <property type="match status" value="1"/>
</dbReference>
<feature type="compositionally biased region" description="Basic and acidic residues" evidence="1">
    <location>
        <begin position="150"/>
        <end position="171"/>
    </location>
</feature>
<dbReference type="InterPro" id="IPR050275">
    <property type="entry name" value="PGM_Phosphatase"/>
</dbReference>
<feature type="region of interest" description="Disordered" evidence="1">
    <location>
        <begin position="100"/>
        <end position="171"/>
    </location>
</feature>
<dbReference type="PANTHER" id="PTHR48100:SF1">
    <property type="entry name" value="HISTIDINE PHOSPHATASE FAMILY PROTEIN-RELATED"/>
    <property type="match status" value="1"/>
</dbReference>
<feature type="compositionally biased region" description="Basic and acidic residues" evidence="1">
    <location>
        <begin position="572"/>
        <end position="583"/>
    </location>
</feature>
<dbReference type="Gene3D" id="3.40.50.1240">
    <property type="entry name" value="Phosphoglycerate mutase-like"/>
    <property type="match status" value="1"/>
</dbReference>
<evidence type="ECO:0000313" key="2">
    <source>
        <dbReference type="EMBL" id="KFG43551.1"/>
    </source>
</evidence>
<feature type="region of interest" description="Disordered" evidence="1">
    <location>
        <begin position="1"/>
        <end position="67"/>
    </location>
</feature>
<accession>A0A086KGN3</accession>
<comment type="caution">
    <text evidence="2">The sequence shown here is derived from an EMBL/GenBank/DDBJ whole genome shotgun (WGS) entry which is preliminary data.</text>
</comment>
<feature type="region of interest" description="Disordered" evidence="1">
    <location>
        <begin position="656"/>
        <end position="707"/>
    </location>
</feature>
<dbReference type="AlphaFoldDB" id="A0A086KGN3"/>